<sequence>MFCNHIFRVFTCLIIFCVMIFFPFHLAAQQTTTTVEHEAGFYYTVQKNDTLWDLSQRFSDSPWLWPDLWKENDQILNPHRIYPGMRIRLFHQTGVESYVAKTDEKKPLPQEEPEPPKELPYYYYSPIDRIGFVSKTPVTPHGYIFKVKDGKTMVGTGDLVYIMQQNDTPYALGGKYTVYRTFDPLTDKKTKARIGDQHYLTGVVEIIKKEPRFAIAKVIRSFRDIKINDLLMPYKKRDPKIILTASQPGLNGRILLTEEHDSIMATNTVAFINRGQEDGVEKGQSYNIYYQEKEKIGQKKKQDILLTPVTYGTLLILHTEPTTSTVIITNSEQTVYPGAIFGSPTE</sequence>
<dbReference type="Proteomes" id="UP000605201">
    <property type="component" value="Unassembled WGS sequence"/>
</dbReference>
<reference evidence="3 4" key="1">
    <citation type="submission" date="2020-08" db="EMBL/GenBank/DDBJ databases">
        <title>Bridging the membrane lipid divide: bacteria of the FCB group superphylum have the potential to synthesize archaeal ether lipids.</title>
        <authorList>
            <person name="Villanueva L."/>
            <person name="Von Meijenfeldt F.A.B."/>
            <person name="Westbye A.B."/>
            <person name="Yadav S."/>
            <person name="Hopmans E.C."/>
            <person name="Dutilh B.E."/>
            <person name="Sinninghe Damste J.S."/>
        </authorList>
    </citation>
    <scope>NUCLEOTIDE SEQUENCE [LARGE SCALE GENOMIC DNA]</scope>
    <source>
        <strain evidence="3">NIOZ-UU17</strain>
    </source>
</reference>
<evidence type="ECO:0000313" key="3">
    <source>
        <dbReference type="EMBL" id="MBC8432825.1"/>
    </source>
</evidence>
<name>A0A8J6P5T1_9BACT</name>
<evidence type="ECO:0000313" key="4">
    <source>
        <dbReference type="Proteomes" id="UP000605201"/>
    </source>
</evidence>
<gene>
    <name evidence="3" type="ORF">H8D96_13015</name>
</gene>
<dbReference type="SUPFAM" id="SSF54106">
    <property type="entry name" value="LysM domain"/>
    <property type="match status" value="1"/>
</dbReference>
<dbReference type="PANTHER" id="PTHR34700:SF4">
    <property type="entry name" value="PHAGE-LIKE ELEMENT PBSX PROTEIN XKDP"/>
    <property type="match status" value="1"/>
</dbReference>
<organism evidence="3 4">
    <name type="scientific">Candidatus Desulfatibia vada</name>
    <dbReference type="NCBI Taxonomy" id="2841696"/>
    <lineage>
        <taxon>Bacteria</taxon>
        <taxon>Pseudomonadati</taxon>
        <taxon>Thermodesulfobacteriota</taxon>
        <taxon>Desulfobacteria</taxon>
        <taxon>Desulfobacterales</taxon>
        <taxon>Desulfobacterales incertae sedis</taxon>
        <taxon>Candidatus Desulfatibia</taxon>
    </lineage>
</organism>
<dbReference type="CDD" id="cd00118">
    <property type="entry name" value="LysM"/>
    <property type="match status" value="1"/>
</dbReference>
<feature type="domain" description="LysM" evidence="2">
    <location>
        <begin position="41"/>
        <end position="89"/>
    </location>
</feature>
<protein>
    <submittedName>
        <fullName evidence="3">LysM peptidoglycan-binding domain-containing protein</fullName>
    </submittedName>
</protein>
<comment type="caution">
    <text evidence="3">The sequence shown here is derived from an EMBL/GenBank/DDBJ whole genome shotgun (WGS) entry which is preliminary data.</text>
</comment>
<feature type="transmembrane region" description="Helical" evidence="1">
    <location>
        <begin position="7"/>
        <end position="26"/>
    </location>
</feature>
<proteinExistence type="predicted"/>
<accession>A0A8J6P5T1</accession>
<dbReference type="InterPro" id="IPR052196">
    <property type="entry name" value="Bact_Kbp"/>
</dbReference>
<evidence type="ECO:0000259" key="2">
    <source>
        <dbReference type="PROSITE" id="PS51782"/>
    </source>
</evidence>
<evidence type="ECO:0000256" key="1">
    <source>
        <dbReference type="SAM" id="Phobius"/>
    </source>
</evidence>
<dbReference type="PANTHER" id="PTHR34700">
    <property type="entry name" value="POTASSIUM BINDING PROTEIN KBP"/>
    <property type="match status" value="1"/>
</dbReference>
<dbReference type="InterPro" id="IPR036779">
    <property type="entry name" value="LysM_dom_sf"/>
</dbReference>
<keyword evidence="1" id="KW-0472">Membrane</keyword>
<dbReference type="SMART" id="SM00257">
    <property type="entry name" value="LysM"/>
    <property type="match status" value="1"/>
</dbReference>
<dbReference type="AlphaFoldDB" id="A0A8J6P5T1"/>
<dbReference type="InterPro" id="IPR018392">
    <property type="entry name" value="LysM"/>
</dbReference>
<dbReference type="PROSITE" id="PS51782">
    <property type="entry name" value="LYSM"/>
    <property type="match status" value="1"/>
</dbReference>
<dbReference type="Pfam" id="PF01476">
    <property type="entry name" value="LysM"/>
    <property type="match status" value="1"/>
</dbReference>
<dbReference type="Gene3D" id="3.10.350.10">
    <property type="entry name" value="LysM domain"/>
    <property type="match status" value="1"/>
</dbReference>
<keyword evidence="1" id="KW-1133">Transmembrane helix</keyword>
<dbReference type="EMBL" id="JACNIG010000247">
    <property type="protein sequence ID" value="MBC8432825.1"/>
    <property type="molecule type" value="Genomic_DNA"/>
</dbReference>
<keyword evidence="1" id="KW-0812">Transmembrane</keyword>